<dbReference type="Proteomes" id="UP000038009">
    <property type="component" value="Unassembled WGS sequence"/>
</dbReference>
<feature type="coiled-coil region" evidence="1">
    <location>
        <begin position="5"/>
        <end position="276"/>
    </location>
</feature>
<reference evidence="3 4" key="1">
    <citation type="journal article" date="2015" name="PLoS Pathog.">
        <title>Leptomonas seymouri: Adaptations to the Dixenous Life Cycle Analyzed by Genome Sequencing, Transcriptome Profiling and Co-infection with Leishmania donovani.</title>
        <authorList>
            <person name="Kraeva N."/>
            <person name="Butenko A."/>
            <person name="Hlavacova J."/>
            <person name="Kostygov A."/>
            <person name="Myskova J."/>
            <person name="Grybchuk D."/>
            <person name="Lestinova T."/>
            <person name="Votypka J."/>
            <person name="Volf P."/>
            <person name="Opperdoes F."/>
            <person name="Flegontov P."/>
            <person name="Lukes J."/>
            <person name="Yurchenko V."/>
        </authorList>
    </citation>
    <scope>NUCLEOTIDE SEQUENCE [LARGE SCALE GENOMIC DNA]</scope>
    <source>
        <strain evidence="3 4">ATCC 30220</strain>
    </source>
</reference>
<comment type="caution">
    <text evidence="3">The sequence shown here is derived from an EMBL/GenBank/DDBJ whole genome shotgun (WGS) entry which is preliminary data.</text>
</comment>
<evidence type="ECO:0000313" key="3">
    <source>
        <dbReference type="EMBL" id="KPI90507.1"/>
    </source>
</evidence>
<feature type="region of interest" description="Disordered" evidence="2">
    <location>
        <begin position="278"/>
        <end position="303"/>
    </location>
</feature>
<proteinExistence type="predicted"/>
<gene>
    <name evidence="3" type="ORF">ABL78_0437</name>
</gene>
<accession>A0A0N0P9B2</accession>
<dbReference type="EMBL" id="LJSK01000005">
    <property type="protein sequence ID" value="KPI90507.1"/>
    <property type="molecule type" value="Genomic_DNA"/>
</dbReference>
<feature type="compositionally biased region" description="Basic and acidic residues" evidence="2">
    <location>
        <begin position="292"/>
        <end position="303"/>
    </location>
</feature>
<dbReference type="OrthoDB" id="267681at2759"/>
<evidence type="ECO:0000313" key="4">
    <source>
        <dbReference type="Proteomes" id="UP000038009"/>
    </source>
</evidence>
<keyword evidence="1" id="KW-0175">Coiled coil</keyword>
<organism evidence="3 4">
    <name type="scientific">Leptomonas seymouri</name>
    <dbReference type="NCBI Taxonomy" id="5684"/>
    <lineage>
        <taxon>Eukaryota</taxon>
        <taxon>Discoba</taxon>
        <taxon>Euglenozoa</taxon>
        <taxon>Kinetoplastea</taxon>
        <taxon>Metakinetoplastina</taxon>
        <taxon>Trypanosomatida</taxon>
        <taxon>Trypanosomatidae</taxon>
        <taxon>Leishmaniinae</taxon>
        <taxon>Leptomonas</taxon>
    </lineage>
</organism>
<evidence type="ECO:0000256" key="1">
    <source>
        <dbReference type="SAM" id="Coils"/>
    </source>
</evidence>
<dbReference type="VEuPathDB" id="TriTrypDB:Lsey_0005_0700"/>
<evidence type="ECO:0000256" key="2">
    <source>
        <dbReference type="SAM" id="MobiDB-lite"/>
    </source>
</evidence>
<dbReference type="OMA" id="QADHEHI"/>
<sequence>MTLDLDALNSRIQDLLEELEDKTEQYNQVIKELDEFAKNQNREDEKELLQRLAAREQELFELQEARRGENEEHEKQINVLQDQINRLRDQTDKDNTLHDGMQDEMARLRKALADAEEAVRMKDAEILAQREDMEGMIDEHEAQMREMEAELEDKSKEVSDALERLEEMSAMLQEAREGEESALRLRADSDAEVFRLQKELDKLKQLQNAMDESGGDKEGLLAQVMDAEAQLRDTEAALRQKDAEFDNAERSWRNKVSNLEDLNRDLRRVLKRTMAALSKSKDTMGNSADALDSFRDELQPMMQ</sequence>
<name>A0A0N0P9B2_LEPSE</name>
<keyword evidence="4" id="KW-1185">Reference proteome</keyword>
<dbReference type="AlphaFoldDB" id="A0A0N0P9B2"/>
<protein>
    <submittedName>
        <fullName evidence="3">Uncharacterized protein</fullName>
    </submittedName>
</protein>